<dbReference type="Pfam" id="PF25213">
    <property type="entry name" value="HVO_A0261_N"/>
    <property type="match status" value="1"/>
</dbReference>
<feature type="domain" description="Methanogenesis regulatory protein FilR1 middle" evidence="1">
    <location>
        <begin position="113"/>
        <end position="241"/>
    </location>
</feature>
<evidence type="ECO:0000259" key="2">
    <source>
        <dbReference type="Pfam" id="PF25213"/>
    </source>
</evidence>
<dbReference type="KEGG" id="sawl:NGM29_14490"/>
<organism evidence="3 4">
    <name type="scientific">Natronosalvus rutilus</name>
    <dbReference type="NCBI Taxonomy" id="2953753"/>
    <lineage>
        <taxon>Archaea</taxon>
        <taxon>Methanobacteriati</taxon>
        <taxon>Methanobacteriota</taxon>
        <taxon>Stenosarchaea group</taxon>
        <taxon>Halobacteria</taxon>
        <taxon>Halobacteriales</taxon>
        <taxon>Natrialbaceae</taxon>
        <taxon>Natronosalvus</taxon>
    </lineage>
</organism>
<dbReference type="RefSeq" id="WP_254157086.1">
    <property type="nucleotide sequence ID" value="NZ_CP100355.1"/>
</dbReference>
<evidence type="ECO:0000259" key="1">
    <source>
        <dbReference type="Pfam" id="PF08350"/>
    </source>
</evidence>
<evidence type="ECO:0000313" key="4">
    <source>
        <dbReference type="Proteomes" id="UP001056855"/>
    </source>
</evidence>
<dbReference type="GeneID" id="73291278"/>
<feature type="domain" description="HVO-A0261-like N-terminal" evidence="2">
    <location>
        <begin position="6"/>
        <end position="81"/>
    </location>
</feature>
<reference evidence="3" key="1">
    <citation type="submission" date="2022-06" db="EMBL/GenBank/DDBJ databases">
        <title>Diverse halophilic archaea isolated from saline environments.</title>
        <authorList>
            <person name="Cui H.-L."/>
        </authorList>
    </citation>
    <scope>NUCLEOTIDE SEQUENCE</scope>
    <source>
        <strain evidence="3">WLHS1</strain>
    </source>
</reference>
<evidence type="ECO:0000313" key="3">
    <source>
        <dbReference type="EMBL" id="UTF52973.1"/>
    </source>
</evidence>
<dbReference type="EMBL" id="CP100355">
    <property type="protein sequence ID" value="UTF52973.1"/>
    <property type="molecule type" value="Genomic_DNA"/>
</dbReference>
<name>A0A9E7N9Q6_9EURY</name>
<dbReference type="InterPro" id="IPR057527">
    <property type="entry name" value="HVO_A0261-like_N"/>
</dbReference>
<accession>A0A9E7N9Q6</accession>
<dbReference type="Proteomes" id="UP001056855">
    <property type="component" value="Chromosome"/>
</dbReference>
<dbReference type="AlphaFoldDB" id="A0A9E7N9Q6"/>
<dbReference type="InterPro" id="IPR036390">
    <property type="entry name" value="WH_DNA-bd_sf"/>
</dbReference>
<dbReference type="InterPro" id="IPR013561">
    <property type="entry name" value="FilR1_middle_dom"/>
</dbReference>
<sequence length="250" mass="28095">MDELLAARNALLEALLETPRTKPELVDELSTSRSTIDRGVASLLETGCIERRDSAYLATETGRLACRARRDYLADLDRIERGRPILTELPLESIDLSFLREASIDVPSPQAPWTALETSMRHIREASAVFGTAPVVFNLYFDEFLESIENGGLCAELILDQNLFSSLDDGQHDQLREIIEADCGRLYTATLEMPYAIWIAEGETVVAGLTVYSENGLAGVLRTDDPESVDWVRERYRERRAESELVWNPD</sequence>
<proteinExistence type="predicted"/>
<keyword evidence="4" id="KW-1185">Reference proteome</keyword>
<protein>
    <submittedName>
        <fullName evidence="3">Uncharacterized protein</fullName>
    </submittedName>
</protein>
<dbReference type="SUPFAM" id="SSF46785">
    <property type="entry name" value="Winged helix' DNA-binding domain"/>
    <property type="match status" value="1"/>
</dbReference>
<gene>
    <name evidence="3" type="ORF">NGM29_14490</name>
</gene>
<dbReference type="Pfam" id="PF08350">
    <property type="entry name" value="FilR1_middle"/>
    <property type="match status" value="1"/>
</dbReference>